<dbReference type="Gene3D" id="3.40.50.10880">
    <property type="entry name" value="Uncharacterised protein PF01937, DUF89, domain 3"/>
    <property type="match status" value="1"/>
</dbReference>
<evidence type="ECO:0000256" key="6">
    <source>
        <dbReference type="ARBA" id="ARBA00022801"/>
    </source>
</evidence>
<comment type="catalytic activity">
    <reaction evidence="1 10">
        <text>L-glutamyl-[protein] + S-adenosyl-L-methionine = [protein]-L-glutamate 5-O-methyl ester + S-adenosyl-L-homocysteine</text>
        <dbReference type="Rhea" id="RHEA:24452"/>
        <dbReference type="Rhea" id="RHEA-COMP:10208"/>
        <dbReference type="Rhea" id="RHEA-COMP:10311"/>
        <dbReference type="ChEBI" id="CHEBI:29973"/>
        <dbReference type="ChEBI" id="CHEBI:57856"/>
        <dbReference type="ChEBI" id="CHEBI:59789"/>
        <dbReference type="ChEBI" id="CHEBI:82795"/>
    </reaction>
</comment>
<evidence type="ECO:0000259" key="11">
    <source>
        <dbReference type="Pfam" id="PF01937"/>
    </source>
</evidence>
<dbReference type="GO" id="GO:0005634">
    <property type="term" value="C:nucleus"/>
    <property type="evidence" value="ECO:0007669"/>
    <property type="project" value="TreeGrafter"/>
</dbReference>
<evidence type="ECO:0000256" key="4">
    <source>
        <dbReference type="ARBA" id="ARBA00022596"/>
    </source>
</evidence>
<dbReference type="GO" id="GO:0046872">
    <property type="term" value="F:metal ion binding"/>
    <property type="evidence" value="ECO:0007669"/>
    <property type="project" value="UniProtKB-UniRule"/>
</dbReference>
<dbReference type="OrthoDB" id="541375at2759"/>
<sequence>MKPTHALCFLPAGMTSEAYSRTDGATGDKLASIENLKEIEFNEKNLIIYSPPGVEDELSARFLYSLAYATLRHRSPDLISEIIVFLRDQEPDIVRECGDYAHFDLKRTVWSLELLRQDIVENKEFEIFRVKSPDTEPWNRFLNAIVKEKRHWFSAVWLHADCYMYRRIWSIFQRSDTLMDYDYFGEQKMLATKKAAQMMKSILGTTRDLKRSRDNFQRLLKLSLWGERSAWMSEGCRLNDLLVEYECDLLADQSVAVWRDLRHAYDPVYVDIVTGNAGFELFTDLLLADYIIRSKLAERVRFHLKAIPWFVMDATHKDFHWLLDFFRNHEFIELQGFARQIQQHLQDRSFILCEQSYFWTSAYDFSHMKQVQPCLYVYLSEASLLIFKGDLNYRKLLGDVNYCSTDRFENCLRGFQPTSVCALRAIKTDLYCGLTVCQVEWLNEDEPNWMVTGEKAVIQLAVKHRLSGDIIVAL</sequence>
<evidence type="ECO:0000256" key="1">
    <source>
        <dbReference type="ARBA" id="ARBA00000807"/>
    </source>
</evidence>
<keyword evidence="4" id="KW-0533">Nickel</keyword>
<evidence type="ECO:0000256" key="10">
    <source>
        <dbReference type="RuleBase" id="RU367030"/>
    </source>
</evidence>
<dbReference type="InterPro" id="IPR036075">
    <property type="entry name" value="ARMT-1-like_metal-bd_sf"/>
</dbReference>
<keyword evidence="10" id="KW-0808">Transferase</keyword>
<dbReference type="EC" id="2.1.1.-" evidence="10"/>
<keyword evidence="12" id="KW-1185">Reference proteome</keyword>
<dbReference type="GO" id="GO:0006974">
    <property type="term" value="P:DNA damage response"/>
    <property type="evidence" value="ECO:0007669"/>
    <property type="project" value="TreeGrafter"/>
</dbReference>
<dbReference type="GO" id="GO:0032259">
    <property type="term" value="P:methylation"/>
    <property type="evidence" value="ECO:0007669"/>
    <property type="project" value="UniProtKB-KW"/>
</dbReference>
<dbReference type="Pfam" id="PF01937">
    <property type="entry name" value="ARMT1-like_dom"/>
    <property type="match status" value="1"/>
</dbReference>
<keyword evidence="10" id="KW-0489">Methyltransferase</keyword>
<dbReference type="GO" id="GO:0016791">
    <property type="term" value="F:phosphatase activity"/>
    <property type="evidence" value="ECO:0007669"/>
    <property type="project" value="TreeGrafter"/>
</dbReference>
<gene>
    <name evidence="13" type="primary">LOC108085110</name>
</gene>
<dbReference type="InterPro" id="IPR039763">
    <property type="entry name" value="ARMT1"/>
</dbReference>
<dbReference type="EC" id="3.1.3.-" evidence="10"/>
<dbReference type="RefSeq" id="XP_017037080.1">
    <property type="nucleotide sequence ID" value="XM_017181591.3"/>
</dbReference>
<reference evidence="12" key="1">
    <citation type="submission" date="2025-05" db="UniProtKB">
        <authorList>
            <consortium name="RefSeq"/>
        </authorList>
    </citation>
    <scope>NUCLEOTIDE SEQUENCE [LARGE SCALE GENOMIC DNA]</scope>
    <source>
        <strain evidence="12">14028-0561.14</strain>
    </source>
</reference>
<proteinExistence type="inferred from homology"/>
<comment type="cofactor">
    <cofactor evidence="10">
        <name>Mn(2+)</name>
        <dbReference type="ChEBI" id="CHEBI:29035"/>
    </cofactor>
    <cofactor evidence="10">
        <name>Ni(2+)</name>
        <dbReference type="ChEBI" id="CHEBI:49786"/>
    </cofactor>
</comment>
<keyword evidence="5 10" id="KW-0479">Metal-binding</keyword>
<dbReference type="InterPro" id="IPR002791">
    <property type="entry name" value="ARMT1-like_metal-bd"/>
</dbReference>
<dbReference type="Proteomes" id="UP001652661">
    <property type="component" value="Chromosome 2R"/>
</dbReference>
<keyword evidence="7 10" id="KW-0464">Manganese</keyword>
<organism evidence="12 13">
    <name type="scientific">Drosophila kikkawai</name>
    <name type="common">Fruit fly</name>
    <dbReference type="NCBI Taxonomy" id="30033"/>
    <lineage>
        <taxon>Eukaryota</taxon>
        <taxon>Metazoa</taxon>
        <taxon>Ecdysozoa</taxon>
        <taxon>Arthropoda</taxon>
        <taxon>Hexapoda</taxon>
        <taxon>Insecta</taxon>
        <taxon>Pterygota</taxon>
        <taxon>Neoptera</taxon>
        <taxon>Endopterygota</taxon>
        <taxon>Diptera</taxon>
        <taxon>Brachycera</taxon>
        <taxon>Muscomorpha</taxon>
        <taxon>Ephydroidea</taxon>
        <taxon>Drosophilidae</taxon>
        <taxon>Drosophila</taxon>
        <taxon>Sophophora</taxon>
    </lineage>
</organism>
<evidence type="ECO:0000256" key="9">
    <source>
        <dbReference type="ARBA" id="ARBA00048809"/>
    </source>
</evidence>
<comment type="domain">
    <text evidence="10">Subfamily III proteins have a conserved RTxK motif about 40-50 residues from the C-terminus; the threonine may be replaced by serine or cysteine.</text>
</comment>
<comment type="similarity">
    <text evidence="3 10">Belongs to the damage-control phosphatase family. Sugar phosphate phosphatase III subfamily.</text>
</comment>
<evidence type="ECO:0000313" key="12">
    <source>
        <dbReference type="Proteomes" id="UP001652661"/>
    </source>
</evidence>
<dbReference type="PANTHER" id="PTHR12260:SF6">
    <property type="entry name" value="DAMAGE-CONTROL PHOSPHATASE ARMT1"/>
    <property type="match status" value="1"/>
</dbReference>
<dbReference type="Gene3D" id="1.20.930.60">
    <property type="match status" value="1"/>
</dbReference>
<dbReference type="AlphaFoldDB" id="A0A6P4J886"/>
<dbReference type="GO" id="GO:0051998">
    <property type="term" value="F:protein carboxyl O-methyltransferase activity"/>
    <property type="evidence" value="ECO:0007669"/>
    <property type="project" value="UniProtKB-UniRule"/>
</dbReference>
<reference evidence="13" key="2">
    <citation type="submission" date="2025-08" db="UniProtKB">
        <authorList>
            <consortium name="RefSeq"/>
        </authorList>
    </citation>
    <scope>IDENTIFICATION</scope>
    <source>
        <strain evidence="13">14028-0561.14</strain>
        <tissue evidence="13">Whole fly</tissue>
    </source>
</reference>
<comment type="function">
    <text evidence="8 10">Metal-dependent phosphatase that shows phosphatase activity against several substrates, including fructose-1-phosphate and fructose-6-phosphate. Its preference for fructose-1-phosphate, a strong glycating agent that causes DNA damage rather than a canonical yeast metabolite, suggests a damage-control function in hexose phosphate metabolism. Has also been shown to have O-methyltransferase activity that methylates glutamate residues of target proteins to form gamma-glutamyl methyl ester residues. Possibly methylates PCNA, suggesting it is involved in the DNA damage response.</text>
</comment>
<dbReference type="GeneID" id="108085110"/>
<feature type="domain" description="Damage-control phosphatase ARMT1-like metal-binding" evidence="11">
    <location>
        <begin position="72"/>
        <end position="440"/>
    </location>
</feature>
<keyword evidence="6 10" id="KW-0378">Hydrolase</keyword>
<protein>
    <recommendedName>
        <fullName evidence="10">Sugar phosphate phosphatase</fullName>
        <ecNumber evidence="10">2.1.1.-</ecNumber>
        <ecNumber evidence="10">3.1.3.-</ecNumber>
    </recommendedName>
</protein>
<evidence type="ECO:0000256" key="8">
    <source>
        <dbReference type="ARBA" id="ARBA00045980"/>
    </source>
</evidence>
<name>A0A6P4J886_DROKI</name>
<evidence type="ECO:0000256" key="3">
    <source>
        <dbReference type="ARBA" id="ARBA00009519"/>
    </source>
</evidence>
<evidence type="ECO:0000256" key="2">
    <source>
        <dbReference type="ARBA" id="ARBA00001326"/>
    </source>
</evidence>
<comment type="catalytic activity">
    <reaction evidence="9 10">
        <text>beta-D-fructose 6-phosphate = dihydroxyacetone + D-glyceraldehyde 3-phosphate</text>
        <dbReference type="Rhea" id="RHEA:28002"/>
        <dbReference type="ChEBI" id="CHEBI:16016"/>
        <dbReference type="ChEBI" id="CHEBI:57634"/>
        <dbReference type="ChEBI" id="CHEBI:59776"/>
    </reaction>
</comment>
<evidence type="ECO:0000256" key="5">
    <source>
        <dbReference type="ARBA" id="ARBA00022723"/>
    </source>
</evidence>
<evidence type="ECO:0000256" key="7">
    <source>
        <dbReference type="ARBA" id="ARBA00023211"/>
    </source>
</evidence>
<comment type="catalytic activity">
    <reaction evidence="2 10">
        <text>beta-D-fructose 1-phosphate + H2O = D-fructose + phosphate</text>
        <dbReference type="Rhea" id="RHEA:35603"/>
        <dbReference type="ChEBI" id="CHEBI:15377"/>
        <dbReference type="ChEBI" id="CHEBI:37721"/>
        <dbReference type="ChEBI" id="CHEBI:43474"/>
        <dbReference type="ChEBI" id="CHEBI:138881"/>
    </reaction>
</comment>
<dbReference type="SUPFAM" id="SSF111321">
    <property type="entry name" value="AF1104-like"/>
    <property type="match status" value="1"/>
</dbReference>
<accession>A0A6P4J886</accession>
<evidence type="ECO:0000313" key="13">
    <source>
        <dbReference type="RefSeq" id="XP_017037080.1"/>
    </source>
</evidence>
<dbReference type="PANTHER" id="PTHR12260">
    <property type="entry name" value="DAMAGE-CONTROL PHOSPHATASE ARMT1"/>
    <property type="match status" value="1"/>
</dbReference>